<dbReference type="InterPro" id="IPR050097">
    <property type="entry name" value="Ferredoxin-NADP_redctase_2"/>
</dbReference>
<organism evidence="4 5">
    <name type="scientific">[Clostridium] polysaccharolyticum</name>
    <dbReference type="NCBI Taxonomy" id="29364"/>
    <lineage>
        <taxon>Bacteria</taxon>
        <taxon>Bacillati</taxon>
        <taxon>Bacillota</taxon>
        <taxon>Clostridia</taxon>
        <taxon>Lachnospirales</taxon>
        <taxon>Lachnospiraceae</taxon>
    </lineage>
</organism>
<dbReference type="Proteomes" id="UP000199800">
    <property type="component" value="Unassembled WGS sequence"/>
</dbReference>
<feature type="domain" description="FAD/NAD(P)-binding" evidence="3">
    <location>
        <begin position="5"/>
        <end position="148"/>
    </location>
</feature>
<dbReference type="AlphaFoldDB" id="A0A1I0EQ61"/>
<dbReference type="PANTHER" id="PTHR48105">
    <property type="entry name" value="THIOREDOXIN REDUCTASE 1-RELATED-RELATED"/>
    <property type="match status" value="1"/>
</dbReference>
<dbReference type="PRINTS" id="PR00368">
    <property type="entry name" value="FADPNR"/>
</dbReference>
<dbReference type="InterPro" id="IPR023753">
    <property type="entry name" value="FAD/NAD-binding_dom"/>
</dbReference>
<sequence>MERIDIAIIGTGPAGISAAITAKVRNKNLMLIGKSSLSDKVSKAHQINNYPGLPAVKGEEFSKKFQEHLNDMKIAITDQRVSMVYPMGEYFGIQTSEGMLEATSVILAAGFAPDKTFKGENEFLGRGVSYCATCDAQFYKGKKAAVIGYNEESELEADYLAEIVEEVLYFPMYKKEPVVSKGVKVIYEKPVEIKGGMKVEQFVTAQNEYAVDGVFILREVISPVKLVPGLEMAGNHVKVNLQMETNIPGLFACGDIAGKPYQYIKAAGQGNVAALSAAAYLDALKRKNNHNQEEK</sequence>
<proteinExistence type="predicted"/>
<evidence type="ECO:0000259" key="3">
    <source>
        <dbReference type="Pfam" id="PF07992"/>
    </source>
</evidence>
<evidence type="ECO:0000313" key="4">
    <source>
        <dbReference type="EMBL" id="SET46923.1"/>
    </source>
</evidence>
<gene>
    <name evidence="4" type="ORF">SAMN04487772_12321</name>
</gene>
<dbReference type="SUPFAM" id="SSF51905">
    <property type="entry name" value="FAD/NAD(P)-binding domain"/>
    <property type="match status" value="1"/>
</dbReference>
<keyword evidence="1" id="KW-0285">Flavoprotein</keyword>
<evidence type="ECO:0000256" key="2">
    <source>
        <dbReference type="ARBA" id="ARBA00023002"/>
    </source>
</evidence>
<dbReference type="GO" id="GO:0016491">
    <property type="term" value="F:oxidoreductase activity"/>
    <property type="evidence" value="ECO:0007669"/>
    <property type="project" value="UniProtKB-KW"/>
</dbReference>
<dbReference type="STRING" id="29364.SAMN04487772_12321"/>
<protein>
    <submittedName>
        <fullName evidence="4">Thioredoxin reductase (NADPH)</fullName>
    </submittedName>
</protein>
<dbReference type="Pfam" id="PF07992">
    <property type="entry name" value="Pyr_redox_2"/>
    <property type="match status" value="2"/>
</dbReference>
<evidence type="ECO:0000256" key="1">
    <source>
        <dbReference type="ARBA" id="ARBA00022630"/>
    </source>
</evidence>
<evidence type="ECO:0000313" key="5">
    <source>
        <dbReference type="Proteomes" id="UP000199800"/>
    </source>
</evidence>
<dbReference type="EMBL" id="FOHN01000023">
    <property type="protein sequence ID" value="SET46923.1"/>
    <property type="molecule type" value="Genomic_DNA"/>
</dbReference>
<keyword evidence="2" id="KW-0560">Oxidoreductase</keyword>
<reference evidence="4 5" key="1">
    <citation type="submission" date="2016-10" db="EMBL/GenBank/DDBJ databases">
        <authorList>
            <person name="de Groot N.N."/>
        </authorList>
    </citation>
    <scope>NUCLEOTIDE SEQUENCE [LARGE SCALE GENOMIC DNA]</scope>
    <source>
        <strain evidence="4 5">DSM 1801</strain>
    </source>
</reference>
<dbReference type="OrthoDB" id="9806179at2"/>
<name>A0A1I0EQ61_9FIRM</name>
<dbReference type="PRINTS" id="PR00469">
    <property type="entry name" value="PNDRDTASEII"/>
</dbReference>
<dbReference type="Gene3D" id="3.50.50.60">
    <property type="entry name" value="FAD/NAD(P)-binding domain"/>
    <property type="match status" value="2"/>
</dbReference>
<dbReference type="RefSeq" id="WP_092478572.1">
    <property type="nucleotide sequence ID" value="NZ_FOHN01000023.1"/>
</dbReference>
<feature type="domain" description="FAD/NAD(P)-binding" evidence="3">
    <location>
        <begin position="180"/>
        <end position="270"/>
    </location>
</feature>
<accession>A0A1I0EQ61</accession>
<dbReference type="InterPro" id="IPR036188">
    <property type="entry name" value="FAD/NAD-bd_sf"/>
</dbReference>
<keyword evidence="5" id="KW-1185">Reference proteome</keyword>